<evidence type="ECO:0000313" key="5">
    <source>
        <dbReference type="EMBL" id="OXV05196.1"/>
    </source>
</evidence>
<dbReference type="OrthoDB" id="5409353at2759"/>
<reference evidence="5 6" key="1">
    <citation type="journal article" date="2015" name="Environ. Microbiol.">
        <title>Metagenome sequence of Elaphomyces granulatus from sporocarp tissue reveals Ascomycota ectomycorrhizal fingerprints of genome expansion and a Proteobacteria-rich microbiome.</title>
        <authorList>
            <person name="Quandt C.A."/>
            <person name="Kohler A."/>
            <person name="Hesse C.N."/>
            <person name="Sharpton T.J."/>
            <person name="Martin F."/>
            <person name="Spatafora J.W."/>
        </authorList>
    </citation>
    <scope>NUCLEOTIDE SEQUENCE [LARGE SCALE GENOMIC DNA]</scope>
    <source>
        <strain evidence="5 6">OSC145934</strain>
    </source>
</reference>
<feature type="chain" id="PRO_5012986021" description="DUF7728 domain-containing protein" evidence="3">
    <location>
        <begin position="19"/>
        <end position="373"/>
    </location>
</feature>
<dbReference type="Pfam" id="PF24854">
    <property type="entry name" value="DUF7728"/>
    <property type="match status" value="1"/>
</dbReference>
<name>A0A232LM24_9EURO</name>
<feature type="transmembrane region" description="Helical" evidence="2">
    <location>
        <begin position="290"/>
        <end position="320"/>
    </location>
</feature>
<keyword evidence="3" id="KW-0732">Signal</keyword>
<feature type="signal peptide" evidence="3">
    <location>
        <begin position="1"/>
        <end position="18"/>
    </location>
</feature>
<evidence type="ECO:0000313" key="6">
    <source>
        <dbReference type="Proteomes" id="UP000243515"/>
    </source>
</evidence>
<accession>A0A232LM24</accession>
<keyword evidence="6" id="KW-1185">Reference proteome</keyword>
<organism evidence="5 6">
    <name type="scientific">Elaphomyces granulatus</name>
    <dbReference type="NCBI Taxonomy" id="519963"/>
    <lineage>
        <taxon>Eukaryota</taxon>
        <taxon>Fungi</taxon>
        <taxon>Dikarya</taxon>
        <taxon>Ascomycota</taxon>
        <taxon>Pezizomycotina</taxon>
        <taxon>Eurotiomycetes</taxon>
        <taxon>Eurotiomycetidae</taxon>
        <taxon>Eurotiales</taxon>
        <taxon>Elaphomycetaceae</taxon>
        <taxon>Elaphomyces</taxon>
    </lineage>
</organism>
<comment type="caution">
    <text evidence="5">The sequence shown here is derived from an EMBL/GenBank/DDBJ whole genome shotgun (WGS) entry which is preliminary data.</text>
</comment>
<feature type="domain" description="DUF7728" evidence="4">
    <location>
        <begin position="46"/>
        <end position="183"/>
    </location>
</feature>
<protein>
    <recommendedName>
        <fullName evidence="4">DUF7728 domain-containing protein</fullName>
    </recommendedName>
</protein>
<dbReference type="EMBL" id="NPHW01007426">
    <property type="protein sequence ID" value="OXV05196.1"/>
    <property type="molecule type" value="Genomic_DNA"/>
</dbReference>
<dbReference type="PANTHER" id="PTHR40622">
    <property type="match status" value="1"/>
</dbReference>
<feature type="region of interest" description="Disordered" evidence="1">
    <location>
        <begin position="238"/>
        <end position="257"/>
    </location>
</feature>
<dbReference type="Proteomes" id="UP000243515">
    <property type="component" value="Unassembled WGS sequence"/>
</dbReference>
<evidence type="ECO:0000256" key="1">
    <source>
        <dbReference type="SAM" id="MobiDB-lite"/>
    </source>
</evidence>
<feature type="compositionally biased region" description="Basic and acidic residues" evidence="1">
    <location>
        <begin position="359"/>
        <end position="373"/>
    </location>
</feature>
<keyword evidence="2" id="KW-0472">Membrane</keyword>
<dbReference type="AlphaFoldDB" id="A0A232LM24"/>
<keyword evidence="2" id="KW-1133">Transmembrane helix</keyword>
<dbReference type="PANTHER" id="PTHR40622:SF2">
    <property type="match status" value="1"/>
</dbReference>
<feature type="compositionally biased region" description="Basic and acidic residues" evidence="1">
    <location>
        <begin position="336"/>
        <end position="345"/>
    </location>
</feature>
<evidence type="ECO:0000256" key="3">
    <source>
        <dbReference type="SAM" id="SignalP"/>
    </source>
</evidence>
<gene>
    <name evidence="5" type="ORF">Egran_07036</name>
</gene>
<feature type="region of interest" description="Disordered" evidence="1">
    <location>
        <begin position="330"/>
        <end position="373"/>
    </location>
</feature>
<proteinExistence type="predicted"/>
<evidence type="ECO:0000259" key="4">
    <source>
        <dbReference type="Pfam" id="PF24854"/>
    </source>
</evidence>
<dbReference type="InterPro" id="IPR056145">
    <property type="entry name" value="DUF7728"/>
</dbReference>
<evidence type="ECO:0000256" key="2">
    <source>
        <dbReference type="SAM" id="Phobius"/>
    </source>
</evidence>
<keyword evidence="2" id="KW-0812">Transmembrane</keyword>
<sequence>MILHSLVAITTLALTSSAIVLPEVSSAIEVAPFPQDLPLEIYDFSNQLVELECGDCPFPEVDADGESHWSDGVSTILTLNFTTNNGDLYVNNQQIFPPPTPSTAWSINAVERRQFDGKETEPIALGFALEVAPFAAPPGFSEWLVRFTVLDLAGHPVPVDTIAVSLVKTDEQELVIVRMEVEPSATDPLSWRQCGGKPSCLKQLLIARIQALMTAAKERMMQMGSRLPFIKGCMGSKHGGRPAVAQDGEPLPSDGELPPHRHHHWNGDHRGHRVHHHGWQRTFSRVVRFIFIPAVLGVMAGLAASAIGMLVGQVVVFLWLRYRRCHRGQSSAATERASDMEKEALIAEPVDTEDLPPYSDKDHGAIRLPADKK</sequence>